<evidence type="ECO:0000313" key="3">
    <source>
        <dbReference type="Proteomes" id="UP000758155"/>
    </source>
</evidence>
<accession>A0A9P4WGV6</accession>
<dbReference type="Proteomes" id="UP000758155">
    <property type="component" value="Unassembled WGS sequence"/>
</dbReference>
<feature type="region of interest" description="Disordered" evidence="1">
    <location>
        <begin position="31"/>
        <end position="61"/>
    </location>
</feature>
<dbReference type="EMBL" id="SWKV01000116">
    <property type="protein sequence ID" value="KAF3031960.1"/>
    <property type="molecule type" value="Genomic_DNA"/>
</dbReference>
<dbReference type="AlphaFoldDB" id="A0A9P4WGV6"/>
<name>A0A9P4WGV6_9PLEO</name>
<protein>
    <submittedName>
        <fullName evidence="2">Uncharacterized protein</fullName>
    </submittedName>
</protein>
<gene>
    <name evidence="2" type="ORF">E8E12_003400</name>
</gene>
<evidence type="ECO:0000313" key="2">
    <source>
        <dbReference type="EMBL" id="KAF3031960.1"/>
    </source>
</evidence>
<comment type="caution">
    <text evidence="2">The sequence shown here is derived from an EMBL/GenBank/DDBJ whole genome shotgun (WGS) entry which is preliminary data.</text>
</comment>
<evidence type="ECO:0000256" key="1">
    <source>
        <dbReference type="SAM" id="MobiDB-lite"/>
    </source>
</evidence>
<sequence>MRLVTVSTKARNSAELIGKRVLTVGVSVSNGDVPTLRTGRQGNTGAETAIRRTTSEEEGSYEPDLAELLRMEEEKEHRLANDAHANLFLPYKWKNDDNPTLAKVDSPVGHQGD</sequence>
<proteinExistence type="predicted"/>
<reference evidence="2" key="1">
    <citation type="submission" date="2019-04" db="EMBL/GenBank/DDBJ databases">
        <title>Sequencing of skin fungus with MAO and IRED activity.</title>
        <authorList>
            <person name="Marsaioli A.J."/>
            <person name="Bonatto J.M.C."/>
            <person name="Reis Junior O."/>
        </authorList>
    </citation>
    <scope>NUCLEOTIDE SEQUENCE</scope>
    <source>
        <strain evidence="2">28M1</strain>
    </source>
</reference>
<feature type="compositionally biased region" description="Polar residues" evidence="1">
    <location>
        <begin position="31"/>
        <end position="46"/>
    </location>
</feature>
<organism evidence="2 3">
    <name type="scientific">Didymella heteroderae</name>
    <dbReference type="NCBI Taxonomy" id="1769908"/>
    <lineage>
        <taxon>Eukaryota</taxon>
        <taxon>Fungi</taxon>
        <taxon>Dikarya</taxon>
        <taxon>Ascomycota</taxon>
        <taxon>Pezizomycotina</taxon>
        <taxon>Dothideomycetes</taxon>
        <taxon>Pleosporomycetidae</taxon>
        <taxon>Pleosporales</taxon>
        <taxon>Pleosporineae</taxon>
        <taxon>Didymellaceae</taxon>
        <taxon>Didymella</taxon>
    </lineage>
</organism>
<keyword evidence="3" id="KW-1185">Reference proteome</keyword>